<sequence length="203" mass="23048">MSSGVENTVPILQTATPLATAADKPNILRVDPPNTTWFWIRLLFLLLMVVLLGLNVYYYLTEGVTFFSKMLGEGVKNTEEETRRGAEAIKKALEEPEERPIDKEDDIEDKKETISKLRQRLHKGKDNNDKKKEDGKDKEKIPKEVPSPDLSSHGDLKQSKKQYCYVGNQTGKRHCAEIQESDKCISGDIFPTESLCINPNLRK</sequence>
<reference evidence="3" key="1">
    <citation type="journal article" date="2020" name="Nature">
        <title>Giant virus diversity and host interactions through global metagenomics.</title>
        <authorList>
            <person name="Schulz F."/>
            <person name="Roux S."/>
            <person name="Paez-Espino D."/>
            <person name="Jungbluth S."/>
            <person name="Walsh D.A."/>
            <person name="Denef V.J."/>
            <person name="McMahon K.D."/>
            <person name="Konstantinidis K.T."/>
            <person name="Eloe-Fadrosh E.A."/>
            <person name="Kyrpides N.C."/>
            <person name="Woyke T."/>
        </authorList>
    </citation>
    <scope>NUCLEOTIDE SEQUENCE</scope>
    <source>
        <strain evidence="4">GVMAG-M-3300024261-37</strain>
        <strain evidence="3">GVMAG-S-1039698-54</strain>
    </source>
</reference>
<proteinExistence type="predicted"/>
<dbReference type="EMBL" id="MN740679">
    <property type="protein sequence ID" value="QHS80411.1"/>
    <property type="molecule type" value="Genomic_DNA"/>
</dbReference>
<feature type="region of interest" description="Disordered" evidence="1">
    <location>
        <begin position="117"/>
        <end position="158"/>
    </location>
</feature>
<evidence type="ECO:0000256" key="2">
    <source>
        <dbReference type="SAM" id="Phobius"/>
    </source>
</evidence>
<protein>
    <submittedName>
        <fullName evidence="3">Uncharacterized protein</fullName>
    </submittedName>
</protein>
<dbReference type="AlphaFoldDB" id="A0A6C0AM37"/>
<name>A0A6C0AM37_9ZZZZ</name>
<organism evidence="3">
    <name type="scientific">viral metagenome</name>
    <dbReference type="NCBI Taxonomy" id="1070528"/>
    <lineage>
        <taxon>unclassified sequences</taxon>
        <taxon>metagenomes</taxon>
        <taxon>organismal metagenomes</taxon>
    </lineage>
</organism>
<keyword evidence="2" id="KW-0812">Transmembrane</keyword>
<feature type="compositionally biased region" description="Basic and acidic residues" evidence="1">
    <location>
        <begin position="124"/>
        <end position="143"/>
    </location>
</feature>
<evidence type="ECO:0000313" key="4">
    <source>
        <dbReference type="EMBL" id="QHT94916.1"/>
    </source>
</evidence>
<feature type="transmembrane region" description="Helical" evidence="2">
    <location>
        <begin position="38"/>
        <end position="60"/>
    </location>
</feature>
<accession>A0A6C0AM37</accession>
<evidence type="ECO:0000313" key="3">
    <source>
        <dbReference type="EMBL" id="QHS80411.1"/>
    </source>
</evidence>
<keyword evidence="2" id="KW-1133">Transmembrane helix</keyword>
<keyword evidence="2" id="KW-0472">Membrane</keyword>
<evidence type="ECO:0000256" key="1">
    <source>
        <dbReference type="SAM" id="MobiDB-lite"/>
    </source>
</evidence>
<dbReference type="EMBL" id="MN740232">
    <property type="protein sequence ID" value="QHT94916.1"/>
    <property type="molecule type" value="Genomic_DNA"/>
</dbReference>